<keyword evidence="3" id="KW-1185">Reference proteome</keyword>
<organism evidence="2 3">
    <name type="scientific">Halosegnis rubeus</name>
    <dbReference type="NCBI Taxonomy" id="2212850"/>
    <lineage>
        <taxon>Archaea</taxon>
        <taxon>Methanobacteriati</taxon>
        <taxon>Methanobacteriota</taxon>
        <taxon>Stenosarchaea group</taxon>
        <taxon>Halobacteria</taxon>
        <taxon>Halobacteriales</taxon>
        <taxon>Natronomonadaceae</taxon>
        <taxon>Halosegnis</taxon>
    </lineage>
</organism>
<proteinExistence type="predicted"/>
<evidence type="ECO:0000256" key="1">
    <source>
        <dbReference type="SAM" id="MobiDB-lite"/>
    </source>
</evidence>
<sequence>MSQSEDGGPGRREIANRLFAAEFDDADLSYSESDEERAPNYVVTPSGARVNRLFLVGVLTEEEWVNDEMLRARIVDPTGAFVTYAGQYQPDALAFLERTEPPAFLAVTGKARTFEPEDGDRVFTSVRPESISEVDGDTRDRWVVEAAKRTIERTETMAAAIETGLGGEELTAALEADGVEPSLASGIALALDHYGTTPEYLDALRTLAVEALETIAGERDEVGSLDVAPDEGAGDASALADRDLAVETAGEDADSETEDEPAAATVDDGPSAEFEPLDEESTTEAESVETESGAAASDTPEPATDEPATEETEPTDTTTAAEQSGVETDDTLDESVGESTEEALGEFETDDDSLGEFETGEVESEIEEELDDFDPEEDDVLTDEEREQVESEFGTEFSTGDEVEPEPELEPEQEPEPPSDGASDGTDAEQTDEPVTEEPTAESEPEDAGTEPDRPVDETVLEAMESLDDGDGADHDELVATVADRTGASEDEIEDAIDDALMSGQCYEPADGKLKPI</sequence>
<dbReference type="AlphaFoldDB" id="A0A5N5U8G7"/>
<evidence type="ECO:0000313" key="2">
    <source>
        <dbReference type="EMBL" id="KAB7514913.1"/>
    </source>
</evidence>
<feature type="compositionally biased region" description="Acidic residues" evidence="1">
    <location>
        <begin position="275"/>
        <end position="289"/>
    </location>
</feature>
<dbReference type="EMBL" id="QKKZ01000002">
    <property type="protein sequence ID" value="KAB7514913.1"/>
    <property type="molecule type" value="Genomic_DNA"/>
</dbReference>
<accession>A0A5N5U8G7</accession>
<feature type="region of interest" description="Disordered" evidence="1">
    <location>
        <begin position="247"/>
        <end position="474"/>
    </location>
</feature>
<feature type="compositionally biased region" description="Acidic residues" evidence="1">
    <location>
        <begin position="399"/>
        <end position="417"/>
    </location>
</feature>
<feature type="compositionally biased region" description="Low complexity" evidence="1">
    <location>
        <begin position="290"/>
        <end position="302"/>
    </location>
</feature>
<feature type="compositionally biased region" description="Acidic residues" evidence="1">
    <location>
        <begin position="249"/>
        <end position="261"/>
    </location>
</feature>
<evidence type="ECO:0008006" key="4">
    <source>
        <dbReference type="Google" id="ProtNLM"/>
    </source>
</evidence>
<reference evidence="2 3" key="1">
    <citation type="submission" date="2019-10" db="EMBL/GenBank/DDBJ databases">
        <title>Unraveling microbial dark matter from salterns through culturing: the case of the genus Halosegnis.</title>
        <authorList>
            <person name="Duran-Viseras A."/>
            <person name="Andrei A.-S."/>
            <person name="Vera-Gargallo B."/>
            <person name="Ghai R."/>
            <person name="Sanchez-Porro C."/>
            <person name="Ventosa A."/>
        </authorList>
    </citation>
    <scope>NUCLEOTIDE SEQUENCE [LARGE SCALE GENOMIC DNA]</scope>
    <source>
        <strain evidence="2 3">F18-79</strain>
    </source>
</reference>
<feature type="compositionally biased region" description="Acidic residues" evidence="1">
    <location>
        <begin position="303"/>
        <end position="314"/>
    </location>
</feature>
<dbReference type="Proteomes" id="UP000326865">
    <property type="component" value="Unassembled WGS sequence"/>
</dbReference>
<dbReference type="InterPro" id="IPR036388">
    <property type="entry name" value="WH-like_DNA-bd_sf"/>
</dbReference>
<gene>
    <name evidence="2" type="ORF">DM867_07355</name>
</gene>
<dbReference type="Gene3D" id="1.10.10.10">
    <property type="entry name" value="Winged helix-like DNA-binding domain superfamily/Winged helix DNA-binding domain"/>
    <property type="match status" value="1"/>
</dbReference>
<feature type="compositionally biased region" description="Acidic residues" evidence="1">
    <location>
        <begin position="426"/>
        <end position="450"/>
    </location>
</feature>
<protein>
    <recommendedName>
        <fullName evidence="4">Glycerol dehydrogenase</fullName>
    </recommendedName>
</protein>
<dbReference type="RefSeq" id="WP_152134040.1">
    <property type="nucleotide sequence ID" value="NZ_QKKZ01000002.1"/>
</dbReference>
<comment type="caution">
    <text evidence="2">The sequence shown here is derived from an EMBL/GenBank/DDBJ whole genome shotgun (WGS) entry which is preliminary data.</text>
</comment>
<feature type="compositionally biased region" description="Acidic residues" evidence="1">
    <location>
        <begin position="327"/>
        <end position="387"/>
    </location>
</feature>
<name>A0A5N5U8G7_9EURY</name>
<evidence type="ECO:0000313" key="3">
    <source>
        <dbReference type="Proteomes" id="UP000326865"/>
    </source>
</evidence>